<dbReference type="Proteomes" id="UP000199392">
    <property type="component" value="Unassembled WGS sequence"/>
</dbReference>
<dbReference type="RefSeq" id="WP_092419217.1">
    <property type="nucleotide sequence ID" value="NZ_FNCL01000001.1"/>
</dbReference>
<evidence type="ECO:0000313" key="3">
    <source>
        <dbReference type="Proteomes" id="UP000199392"/>
    </source>
</evidence>
<reference evidence="3" key="1">
    <citation type="submission" date="2016-10" db="EMBL/GenBank/DDBJ databases">
        <authorList>
            <person name="Varghese N."/>
            <person name="Submissions S."/>
        </authorList>
    </citation>
    <scope>NUCLEOTIDE SEQUENCE [LARGE SCALE GENOMIC DNA]</scope>
    <source>
        <strain evidence="3">DSM 26894</strain>
    </source>
</reference>
<dbReference type="STRING" id="311180.SAMN04488050_102130"/>
<feature type="transmembrane region" description="Helical" evidence="1">
    <location>
        <begin position="106"/>
        <end position="124"/>
    </location>
</feature>
<keyword evidence="1" id="KW-0472">Membrane</keyword>
<evidence type="ECO:0000256" key="1">
    <source>
        <dbReference type="SAM" id="Phobius"/>
    </source>
</evidence>
<name>A0A1I6QKB8_9RHOB</name>
<keyword evidence="3" id="KW-1185">Reference proteome</keyword>
<gene>
    <name evidence="2" type="ORF">SAMN04488050_102130</name>
</gene>
<dbReference type="EMBL" id="FOZW01000002">
    <property type="protein sequence ID" value="SFS52895.1"/>
    <property type="molecule type" value="Genomic_DNA"/>
</dbReference>
<feature type="transmembrane region" description="Helical" evidence="1">
    <location>
        <begin position="49"/>
        <end position="67"/>
    </location>
</feature>
<evidence type="ECO:0000313" key="2">
    <source>
        <dbReference type="EMBL" id="SFS52895.1"/>
    </source>
</evidence>
<proteinExistence type="predicted"/>
<keyword evidence="1" id="KW-0812">Transmembrane</keyword>
<accession>A0A1I6QKB8</accession>
<dbReference type="OrthoDB" id="9962317at2"/>
<keyword evidence="1" id="KW-1133">Transmembrane helix</keyword>
<feature type="transmembrane region" description="Helical" evidence="1">
    <location>
        <begin position="12"/>
        <end position="29"/>
    </location>
</feature>
<dbReference type="AlphaFoldDB" id="A0A1I6QKB8"/>
<sequence length="138" mass="15437">MPIIYKNRLLEWWFAASTVGFGVWLGLPMDSMSTGAFADLTRWLTEAEWAFLFGITGVAHCVSLFVNGRRWWTPFARTLMLTVNSLCYGLFAVGFAVTYWPTTATYTYGVMILGAALICIYRAVKDCVHALEGLAHAH</sequence>
<organism evidence="2 3">
    <name type="scientific">Alloyangia pacifica</name>
    <dbReference type="NCBI Taxonomy" id="311180"/>
    <lineage>
        <taxon>Bacteria</taxon>
        <taxon>Pseudomonadati</taxon>
        <taxon>Pseudomonadota</taxon>
        <taxon>Alphaproteobacteria</taxon>
        <taxon>Rhodobacterales</taxon>
        <taxon>Roseobacteraceae</taxon>
        <taxon>Alloyangia</taxon>
    </lineage>
</organism>
<feature type="transmembrane region" description="Helical" evidence="1">
    <location>
        <begin position="79"/>
        <end position="100"/>
    </location>
</feature>
<protein>
    <submittedName>
        <fullName evidence="2">Uncharacterized protein</fullName>
    </submittedName>
</protein>